<keyword evidence="3" id="KW-1185">Reference proteome</keyword>
<dbReference type="RefSeq" id="WP_163741068.1">
    <property type="nucleotide sequence ID" value="NZ_JAAGOA010000015.1"/>
</dbReference>
<evidence type="ECO:0000313" key="2">
    <source>
        <dbReference type="EMBL" id="NEE02464.1"/>
    </source>
</evidence>
<dbReference type="EMBL" id="JAAGOA010000015">
    <property type="protein sequence ID" value="NEE02464.1"/>
    <property type="molecule type" value="Genomic_DNA"/>
</dbReference>
<reference evidence="2 3" key="1">
    <citation type="submission" date="2020-02" db="EMBL/GenBank/DDBJ databases">
        <authorList>
            <person name="Li X.-J."/>
            <person name="Han X.-M."/>
        </authorList>
    </citation>
    <scope>NUCLEOTIDE SEQUENCE [LARGE SCALE GENOMIC DNA]</scope>
    <source>
        <strain evidence="2 3">CCTCC AB 2017055</strain>
    </source>
</reference>
<dbReference type="InterPro" id="IPR045596">
    <property type="entry name" value="DUF6459"/>
</dbReference>
<evidence type="ECO:0000256" key="1">
    <source>
        <dbReference type="SAM" id="MobiDB-lite"/>
    </source>
</evidence>
<accession>A0A6L9SCP3</accession>
<feature type="compositionally biased region" description="Basic and acidic residues" evidence="1">
    <location>
        <begin position="74"/>
        <end position="96"/>
    </location>
</feature>
<protein>
    <submittedName>
        <fullName evidence="2">Uncharacterized protein</fullName>
    </submittedName>
</protein>
<feature type="compositionally biased region" description="Low complexity" evidence="1">
    <location>
        <begin position="56"/>
        <end position="72"/>
    </location>
</feature>
<dbReference type="Pfam" id="PF20060">
    <property type="entry name" value="DUF6459"/>
    <property type="match status" value="1"/>
</dbReference>
<gene>
    <name evidence="2" type="ORF">G1H10_20045</name>
</gene>
<proteinExistence type="predicted"/>
<sequence length="196" mass="21708">MTPRTPTGHARPRARPLPVPVTDPPFDDELGTIATPRPRKRRVSRTASATAVQGTLALSVATSSSSPSNLLADRPPRRLGESPRTPERPAELPDPRRWSARLAQAAVESIQGRRPFQQLLRWTNDEVYEWLGSQVAARRGRPPGPRPSVRSVRVSEIDDSTFEAAAVLQIGDRVRALAMRCEAHRGRWVCTVFDVI</sequence>
<feature type="region of interest" description="Disordered" evidence="1">
    <location>
        <begin position="1"/>
        <end position="96"/>
    </location>
</feature>
<organism evidence="2 3">
    <name type="scientific">Phytoactinopolyspora halotolerans</name>
    <dbReference type="NCBI Taxonomy" id="1981512"/>
    <lineage>
        <taxon>Bacteria</taxon>
        <taxon>Bacillati</taxon>
        <taxon>Actinomycetota</taxon>
        <taxon>Actinomycetes</taxon>
        <taxon>Jiangellales</taxon>
        <taxon>Jiangellaceae</taxon>
        <taxon>Phytoactinopolyspora</taxon>
    </lineage>
</organism>
<name>A0A6L9SCP3_9ACTN</name>
<dbReference type="AlphaFoldDB" id="A0A6L9SCP3"/>
<evidence type="ECO:0000313" key="3">
    <source>
        <dbReference type="Proteomes" id="UP000475214"/>
    </source>
</evidence>
<dbReference type="Proteomes" id="UP000475214">
    <property type="component" value="Unassembled WGS sequence"/>
</dbReference>
<comment type="caution">
    <text evidence="2">The sequence shown here is derived from an EMBL/GenBank/DDBJ whole genome shotgun (WGS) entry which is preliminary data.</text>
</comment>